<proteinExistence type="predicted"/>
<feature type="chain" id="PRO_5012709281" description="AA9 family lytic polysaccharide monooxygenase" evidence="7">
    <location>
        <begin position="18"/>
        <end position="490"/>
    </location>
</feature>
<comment type="caution">
    <text evidence="9">The sequence shown here is derived from an EMBL/GenBank/DDBJ whole genome shotgun (WGS) entry which is preliminary data.</text>
</comment>
<evidence type="ECO:0000256" key="6">
    <source>
        <dbReference type="SAM" id="MobiDB-lite"/>
    </source>
</evidence>
<comment type="cofactor">
    <cofactor evidence="1">
        <name>Cu(2+)</name>
        <dbReference type="ChEBI" id="CHEBI:29036"/>
    </cofactor>
</comment>
<evidence type="ECO:0000313" key="10">
    <source>
        <dbReference type="Proteomes" id="UP000192596"/>
    </source>
</evidence>
<keyword evidence="5" id="KW-0624">Polysaccharide degradation</keyword>
<name>A0A1V8TJY1_9PEZI</name>
<evidence type="ECO:0000256" key="7">
    <source>
        <dbReference type="SAM" id="SignalP"/>
    </source>
</evidence>
<dbReference type="GO" id="GO:0005576">
    <property type="term" value="C:extracellular region"/>
    <property type="evidence" value="ECO:0007669"/>
    <property type="project" value="UniProtKB-SubCell"/>
</dbReference>
<feature type="domain" description="Auxiliary Activity family 9 catalytic" evidence="8">
    <location>
        <begin position="18"/>
        <end position="234"/>
    </location>
</feature>
<evidence type="ECO:0000256" key="4">
    <source>
        <dbReference type="ARBA" id="ARBA00023157"/>
    </source>
</evidence>
<evidence type="ECO:0000256" key="2">
    <source>
        <dbReference type="ARBA" id="ARBA00004613"/>
    </source>
</evidence>
<comment type="function">
    <text evidence="5">Lytic polysaccharide monooxygenase (LMPO) that depolymerizes crystalline and amorphous polysaccharides via the oxidation of scissile alpha- or beta-(1-4)-glycosidic bonds, yielding C1 and/or C4 oxidation products. Catalysis by LPMOs requires the reduction of the active-site copper from Cu(II) to Cu(I) by a reducing agent and H(2)O(2) or O(2) as a cosubstrate.</text>
</comment>
<dbReference type="AlphaFoldDB" id="A0A1V8TJY1"/>
<reference evidence="10" key="1">
    <citation type="submission" date="2017-03" db="EMBL/GenBank/DDBJ databases">
        <title>Genomes of endolithic fungi from Antarctica.</title>
        <authorList>
            <person name="Coleine C."/>
            <person name="Masonjones S."/>
            <person name="Stajich J.E."/>
        </authorList>
    </citation>
    <scope>NUCLEOTIDE SEQUENCE [LARGE SCALE GENOMIC DNA]</scope>
    <source>
        <strain evidence="10">CCFEE 5527</strain>
    </source>
</reference>
<comment type="domain">
    <text evidence="5">Has a modular structure: an endo-beta-1,4-glucanase catalytic module at the N-terminus, a linker rich in serines and threonines, and a C-terminal carbohydrate-binding module (CBM).</text>
</comment>
<dbReference type="Gene3D" id="2.70.50.70">
    <property type="match status" value="1"/>
</dbReference>
<dbReference type="STRING" id="1507870.A0A1V8TJY1"/>
<comment type="subcellular location">
    <subcellularLocation>
        <location evidence="2 5">Secreted</location>
    </subcellularLocation>
</comment>
<keyword evidence="7" id="KW-0732">Signal</keyword>
<accession>A0A1V8TJY1</accession>
<protein>
    <recommendedName>
        <fullName evidence="5">AA9 family lytic polysaccharide monooxygenase</fullName>
        <ecNumber evidence="5">1.14.99.56</ecNumber>
    </recommendedName>
    <alternativeName>
        <fullName evidence="5">Endo-beta-1,4-glucanase</fullName>
    </alternativeName>
    <alternativeName>
        <fullName evidence="5">Glycosyl hydrolase 61 family protein</fullName>
    </alternativeName>
</protein>
<dbReference type="GO" id="GO:0008810">
    <property type="term" value="F:cellulase activity"/>
    <property type="evidence" value="ECO:0007669"/>
    <property type="project" value="UniProtKB-UniRule"/>
</dbReference>
<dbReference type="PANTHER" id="PTHR33353:SF32">
    <property type="entry name" value="ENDO-BETA-1,4-GLUCANASE D"/>
    <property type="match status" value="1"/>
</dbReference>
<dbReference type="InParanoid" id="A0A1V8TJY1"/>
<keyword evidence="10" id="KW-1185">Reference proteome</keyword>
<dbReference type="InterPro" id="IPR005103">
    <property type="entry name" value="AA9_LPMO"/>
</dbReference>
<feature type="region of interest" description="Disordered" evidence="6">
    <location>
        <begin position="328"/>
        <end position="354"/>
    </location>
</feature>
<keyword evidence="3 5" id="KW-0964">Secreted</keyword>
<keyword evidence="4 5" id="KW-1015">Disulfide bond</keyword>
<dbReference type="CDD" id="cd21175">
    <property type="entry name" value="LPMO_AA9"/>
    <property type="match status" value="1"/>
</dbReference>
<organism evidence="9 10">
    <name type="scientific">Cryoendolithus antarcticus</name>
    <dbReference type="NCBI Taxonomy" id="1507870"/>
    <lineage>
        <taxon>Eukaryota</taxon>
        <taxon>Fungi</taxon>
        <taxon>Dikarya</taxon>
        <taxon>Ascomycota</taxon>
        <taxon>Pezizomycotina</taxon>
        <taxon>Dothideomycetes</taxon>
        <taxon>Dothideomycetidae</taxon>
        <taxon>Cladosporiales</taxon>
        <taxon>Cladosporiaceae</taxon>
        <taxon>Cryoendolithus</taxon>
    </lineage>
</organism>
<dbReference type="OrthoDB" id="5985073at2759"/>
<evidence type="ECO:0000256" key="5">
    <source>
        <dbReference type="RuleBase" id="RU368122"/>
    </source>
</evidence>
<keyword evidence="5" id="KW-0119">Carbohydrate metabolism</keyword>
<evidence type="ECO:0000259" key="8">
    <source>
        <dbReference type="Pfam" id="PF03443"/>
    </source>
</evidence>
<keyword evidence="5" id="KW-0136">Cellulose degradation</keyword>
<dbReference type="Pfam" id="PF03443">
    <property type="entry name" value="AA9"/>
    <property type="match status" value="1"/>
</dbReference>
<evidence type="ECO:0000313" key="9">
    <source>
        <dbReference type="EMBL" id="OQO11548.1"/>
    </source>
</evidence>
<dbReference type="GO" id="GO:0030248">
    <property type="term" value="F:cellulose binding"/>
    <property type="evidence" value="ECO:0007669"/>
    <property type="project" value="UniProtKB-UniRule"/>
</dbReference>
<feature type="signal peptide" evidence="7">
    <location>
        <begin position="1"/>
        <end position="17"/>
    </location>
</feature>
<dbReference type="InterPro" id="IPR049892">
    <property type="entry name" value="AA9"/>
</dbReference>
<sequence length="490" mass="50181">MKYTTTTLLALAAGANAHTLFSEFYVNGVGQGSGTCVRTPYNAEGAVNPIKDLSSDDMVCGQNGEAGVARTCSVTSGSSITFEYRQWPDDVSRGPLDHGHMGPCSVYLKKVGNAATDSGAGDGWFKLWDEGYDASDSGPNPWCTQRMIANEGRITVTLPESLQGGDYLVRPELLALHNAGPKGAPEFYVGCAQVFLESSGTQGPASTVSIPGHVNMSSSAVTFDVWATPMDKDYPIPGPGVASFAAASTTAQTSQTDGIVTDCIATNNNWCGKELPDFSNSEDGCWAADKDCWAQVQACWDAAGAVGGVGCKIMEDKCYANQAVCKTGSSASGPANKGKFLGPEASTIPVPSSVNGGTQYGGSNAPAAPVSSAAASSAYSAPASSAYSAPAYSAPASSAVYEAPASSAPAYSAPAYSAPVESAPASYEAPASSAVSAETTAAPAAPAGGDPDVVTVTEYVTVTDDVYVTATAPAGYKRHLHEHQKHARHH</sequence>
<dbReference type="GO" id="GO:0030245">
    <property type="term" value="P:cellulose catabolic process"/>
    <property type="evidence" value="ECO:0007669"/>
    <property type="project" value="UniProtKB-UniRule"/>
</dbReference>
<dbReference type="Proteomes" id="UP000192596">
    <property type="component" value="Unassembled WGS sequence"/>
</dbReference>
<dbReference type="PANTHER" id="PTHR33353">
    <property type="entry name" value="PUTATIVE (AFU_ORTHOLOGUE AFUA_1G12560)-RELATED"/>
    <property type="match status" value="1"/>
</dbReference>
<gene>
    <name evidence="9" type="ORF">B0A48_03275</name>
</gene>
<dbReference type="EMBL" id="NAJO01000006">
    <property type="protein sequence ID" value="OQO11548.1"/>
    <property type="molecule type" value="Genomic_DNA"/>
</dbReference>
<comment type="catalytic activity">
    <reaction evidence="5">
        <text>[(1-&gt;4)-beta-D-glucosyl]n+m + reduced acceptor + O2 = 4-dehydro-beta-D-glucosyl-[(1-&gt;4)-beta-D-glucosyl]n-1 + [(1-&gt;4)-beta-D-glucosyl]m + acceptor + H2O.</text>
        <dbReference type="EC" id="1.14.99.56"/>
    </reaction>
</comment>
<evidence type="ECO:0000256" key="1">
    <source>
        <dbReference type="ARBA" id="ARBA00001973"/>
    </source>
</evidence>
<evidence type="ECO:0000256" key="3">
    <source>
        <dbReference type="ARBA" id="ARBA00022525"/>
    </source>
</evidence>
<dbReference type="EC" id="1.14.99.56" evidence="5"/>